<evidence type="ECO:0000256" key="1">
    <source>
        <dbReference type="ARBA" id="ARBA00004202"/>
    </source>
</evidence>
<gene>
    <name evidence="10" type="primary">glnQ</name>
    <name evidence="10" type="ORF">SE18_06485</name>
</gene>
<organism evidence="10 11">
    <name type="scientific">Herpetosiphon geysericola</name>
    <dbReference type="NCBI Taxonomy" id="70996"/>
    <lineage>
        <taxon>Bacteria</taxon>
        <taxon>Bacillati</taxon>
        <taxon>Chloroflexota</taxon>
        <taxon>Chloroflexia</taxon>
        <taxon>Herpetosiphonales</taxon>
        <taxon>Herpetosiphonaceae</taxon>
        <taxon>Herpetosiphon</taxon>
    </lineage>
</organism>
<dbReference type="PROSITE" id="PS00211">
    <property type="entry name" value="ABC_TRANSPORTER_1"/>
    <property type="match status" value="1"/>
</dbReference>
<dbReference type="GO" id="GO:0005524">
    <property type="term" value="F:ATP binding"/>
    <property type="evidence" value="ECO:0007669"/>
    <property type="project" value="UniProtKB-KW"/>
</dbReference>
<dbReference type="InterPro" id="IPR030679">
    <property type="entry name" value="ABC_ATPase_HisP-typ"/>
</dbReference>
<dbReference type="FunFam" id="3.40.50.300:FF:000020">
    <property type="entry name" value="Amino acid ABC transporter ATP-binding component"/>
    <property type="match status" value="1"/>
</dbReference>
<keyword evidence="5" id="KW-0547">Nucleotide-binding</keyword>
<keyword evidence="7" id="KW-0029">Amino-acid transport</keyword>
<evidence type="ECO:0000256" key="4">
    <source>
        <dbReference type="ARBA" id="ARBA00022475"/>
    </source>
</evidence>
<evidence type="ECO:0000256" key="2">
    <source>
        <dbReference type="ARBA" id="ARBA00005417"/>
    </source>
</evidence>
<dbReference type="RefSeq" id="WP_054533619.1">
    <property type="nucleotide sequence ID" value="NZ_LGKP01000012.1"/>
</dbReference>
<dbReference type="GO" id="GO:0016887">
    <property type="term" value="F:ATP hydrolysis activity"/>
    <property type="evidence" value="ECO:0007669"/>
    <property type="project" value="InterPro"/>
</dbReference>
<dbReference type="SUPFAM" id="SSF52540">
    <property type="entry name" value="P-loop containing nucleoside triphosphate hydrolases"/>
    <property type="match status" value="1"/>
</dbReference>
<dbReference type="InterPro" id="IPR027417">
    <property type="entry name" value="P-loop_NTPase"/>
</dbReference>
<dbReference type="PROSITE" id="PS50893">
    <property type="entry name" value="ABC_TRANSPORTER_2"/>
    <property type="match status" value="1"/>
</dbReference>
<keyword evidence="4" id="KW-1003">Cell membrane</keyword>
<evidence type="ECO:0000256" key="7">
    <source>
        <dbReference type="ARBA" id="ARBA00022970"/>
    </source>
</evidence>
<keyword evidence="6 10" id="KW-0067">ATP-binding</keyword>
<dbReference type="InterPro" id="IPR050086">
    <property type="entry name" value="MetN_ABC_transporter-like"/>
</dbReference>
<dbReference type="Proteomes" id="UP000050277">
    <property type="component" value="Unassembled WGS sequence"/>
</dbReference>
<name>A0A0P6Y349_9CHLR</name>
<evidence type="ECO:0000259" key="9">
    <source>
        <dbReference type="PROSITE" id="PS50893"/>
    </source>
</evidence>
<dbReference type="CDD" id="cd03262">
    <property type="entry name" value="ABC_HisP_GlnQ"/>
    <property type="match status" value="1"/>
</dbReference>
<dbReference type="STRING" id="70996.SE18_06485"/>
<dbReference type="GO" id="GO:0005886">
    <property type="term" value="C:plasma membrane"/>
    <property type="evidence" value="ECO:0007669"/>
    <property type="project" value="UniProtKB-SubCell"/>
</dbReference>
<evidence type="ECO:0000256" key="6">
    <source>
        <dbReference type="ARBA" id="ARBA00022840"/>
    </source>
</evidence>
<keyword evidence="3" id="KW-0813">Transport</keyword>
<dbReference type="GO" id="GO:0015424">
    <property type="term" value="F:ABC-type amino acid transporter activity"/>
    <property type="evidence" value="ECO:0007669"/>
    <property type="project" value="InterPro"/>
</dbReference>
<sequence length="252" mass="27817">MSTKLATTNQPMISINNISKFFGDFRALDNVSLTVDRGEVLMIVGPSGSGKSTLLRCINHLEVPDAGNIIIDGKQVTPKERELNAIRAEVGMVFQRFELFPHLTVLENICLAQQKVRNSSRSESEKVARGLLEKVGIPEQANKYPPKLSGGQQQRVAIARSLAMQPKVILFDEPTSALDPEMINEVLDVMLTLAREGMTMVVVSHEMGFARKAAHQVVFMDGGTIVEQGTPDQVFGAPQHERTKLFLSRILH</sequence>
<evidence type="ECO:0000256" key="3">
    <source>
        <dbReference type="ARBA" id="ARBA00022448"/>
    </source>
</evidence>
<accession>A0A0P6Y349</accession>
<dbReference type="PIRSF" id="PIRSF039085">
    <property type="entry name" value="ABC_ATPase_HisP"/>
    <property type="match status" value="1"/>
</dbReference>
<dbReference type="InterPro" id="IPR003593">
    <property type="entry name" value="AAA+_ATPase"/>
</dbReference>
<evidence type="ECO:0000256" key="5">
    <source>
        <dbReference type="ARBA" id="ARBA00022741"/>
    </source>
</evidence>
<evidence type="ECO:0000256" key="8">
    <source>
        <dbReference type="ARBA" id="ARBA00023136"/>
    </source>
</evidence>
<dbReference type="PATRIC" id="fig|70996.4.peg.4649"/>
<protein>
    <submittedName>
        <fullName evidence="10">Glutamine ABC transporter ATP-binding protein</fullName>
    </submittedName>
</protein>
<comment type="similarity">
    <text evidence="2">Belongs to the ABC transporter superfamily.</text>
</comment>
<keyword evidence="11" id="KW-1185">Reference proteome</keyword>
<dbReference type="Pfam" id="PF00005">
    <property type="entry name" value="ABC_tran"/>
    <property type="match status" value="1"/>
</dbReference>
<dbReference type="AlphaFoldDB" id="A0A0P6Y349"/>
<dbReference type="PANTHER" id="PTHR43166:SF9">
    <property type="entry name" value="GLUTAMATE_ASPARTATE IMPORT ATP-BINDING PROTEIN GLTL"/>
    <property type="match status" value="1"/>
</dbReference>
<dbReference type="InterPro" id="IPR017871">
    <property type="entry name" value="ABC_transporter-like_CS"/>
</dbReference>
<comment type="caution">
    <text evidence="10">The sequence shown here is derived from an EMBL/GenBank/DDBJ whole genome shotgun (WGS) entry which is preliminary data.</text>
</comment>
<dbReference type="PANTHER" id="PTHR43166">
    <property type="entry name" value="AMINO ACID IMPORT ATP-BINDING PROTEIN"/>
    <property type="match status" value="1"/>
</dbReference>
<feature type="domain" description="ABC transporter" evidence="9">
    <location>
        <begin position="13"/>
        <end position="247"/>
    </location>
</feature>
<dbReference type="Gene3D" id="3.40.50.300">
    <property type="entry name" value="P-loop containing nucleotide triphosphate hydrolases"/>
    <property type="match status" value="1"/>
</dbReference>
<dbReference type="EMBL" id="LGKP01000012">
    <property type="protein sequence ID" value="KPL90272.1"/>
    <property type="molecule type" value="Genomic_DNA"/>
</dbReference>
<comment type="subcellular location">
    <subcellularLocation>
        <location evidence="1">Cell membrane</location>
        <topology evidence="1">Peripheral membrane protein</topology>
    </subcellularLocation>
</comment>
<evidence type="ECO:0000313" key="11">
    <source>
        <dbReference type="Proteomes" id="UP000050277"/>
    </source>
</evidence>
<dbReference type="InterPro" id="IPR003439">
    <property type="entry name" value="ABC_transporter-like_ATP-bd"/>
</dbReference>
<keyword evidence="8" id="KW-0472">Membrane</keyword>
<evidence type="ECO:0000313" key="10">
    <source>
        <dbReference type="EMBL" id="KPL90272.1"/>
    </source>
</evidence>
<dbReference type="SMART" id="SM00382">
    <property type="entry name" value="AAA"/>
    <property type="match status" value="1"/>
</dbReference>
<reference evidence="10 11" key="1">
    <citation type="submission" date="2015-07" db="EMBL/GenBank/DDBJ databases">
        <title>Whole genome sequence of Herpetosiphon geysericola DSM 7119.</title>
        <authorList>
            <person name="Hemp J."/>
            <person name="Ward L.M."/>
            <person name="Pace L.A."/>
            <person name="Fischer W.W."/>
        </authorList>
    </citation>
    <scope>NUCLEOTIDE SEQUENCE [LARGE SCALE GENOMIC DNA]</scope>
    <source>
        <strain evidence="10 11">DSM 7119</strain>
    </source>
</reference>
<proteinExistence type="inferred from homology"/>